<dbReference type="PANTHER" id="PTHR24113">
    <property type="entry name" value="RAN GTPASE-ACTIVATING PROTEIN 1"/>
    <property type="match status" value="1"/>
</dbReference>
<dbReference type="PANTHER" id="PTHR24113:SF12">
    <property type="entry name" value="RAN GTPASE-ACTIVATING PROTEIN 1"/>
    <property type="match status" value="1"/>
</dbReference>
<reference evidence="4" key="1">
    <citation type="submission" date="2022-06" db="EMBL/GenBank/DDBJ databases">
        <title>Sequencing the genomes of 1000 actinobacteria strains.</title>
        <authorList>
            <person name="Klenk H.-P."/>
        </authorList>
    </citation>
    <scope>NUCLEOTIDE SEQUENCE</scope>
    <source>
        <strain evidence="4">DSM 46694</strain>
    </source>
</reference>
<organism evidence="4 5">
    <name type="scientific">Nonomuraea thailandensis</name>
    <dbReference type="NCBI Taxonomy" id="1188745"/>
    <lineage>
        <taxon>Bacteria</taxon>
        <taxon>Bacillati</taxon>
        <taxon>Actinomycetota</taxon>
        <taxon>Actinomycetes</taxon>
        <taxon>Streptosporangiales</taxon>
        <taxon>Streptosporangiaceae</taxon>
        <taxon>Nonomuraea</taxon>
    </lineage>
</organism>
<keyword evidence="5" id="KW-1185">Reference proteome</keyword>
<comment type="caution">
    <text evidence="4">The sequence shown here is derived from an EMBL/GenBank/DDBJ whole genome shotgun (WGS) entry which is preliminary data.</text>
</comment>
<dbReference type="GO" id="GO:0048471">
    <property type="term" value="C:perinuclear region of cytoplasm"/>
    <property type="evidence" value="ECO:0007669"/>
    <property type="project" value="TreeGrafter"/>
</dbReference>
<evidence type="ECO:0000256" key="1">
    <source>
        <dbReference type="ARBA" id="ARBA00022468"/>
    </source>
</evidence>
<dbReference type="GO" id="GO:0005096">
    <property type="term" value="F:GTPase activator activity"/>
    <property type="evidence" value="ECO:0007669"/>
    <property type="project" value="UniProtKB-KW"/>
</dbReference>
<dbReference type="SUPFAM" id="SSF52047">
    <property type="entry name" value="RNI-like"/>
    <property type="match status" value="1"/>
</dbReference>
<dbReference type="Proteomes" id="UP001139648">
    <property type="component" value="Unassembled WGS sequence"/>
</dbReference>
<proteinExistence type="predicted"/>
<protein>
    <submittedName>
        <fullName evidence="4">Uncharacterized protein</fullName>
    </submittedName>
</protein>
<evidence type="ECO:0000256" key="2">
    <source>
        <dbReference type="ARBA" id="ARBA00022614"/>
    </source>
</evidence>
<dbReference type="Gene3D" id="3.80.10.10">
    <property type="entry name" value="Ribonuclease Inhibitor"/>
    <property type="match status" value="2"/>
</dbReference>
<dbReference type="GO" id="GO:0006913">
    <property type="term" value="P:nucleocytoplasmic transport"/>
    <property type="evidence" value="ECO:0007669"/>
    <property type="project" value="TreeGrafter"/>
</dbReference>
<dbReference type="GO" id="GO:0031267">
    <property type="term" value="F:small GTPase binding"/>
    <property type="evidence" value="ECO:0007669"/>
    <property type="project" value="TreeGrafter"/>
</dbReference>
<evidence type="ECO:0000313" key="4">
    <source>
        <dbReference type="EMBL" id="MCP2360166.1"/>
    </source>
</evidence>
<dbReference type="AlphaFoldDB" id="A0A9X2GR41"/>
<keyword evidence="1" id="KW-0343">GTPase activation</keyword>
<accession>A0A9X2GR41</accession>
<dbReference type="GO" id="GO:0005829">
    <property type="term" value="C:cytosol"/>
    <property type="evidence" value="ECO:0007669"/>
    <property type="project" value="TreeGrafter"/>
</dbReference>
<keyword evidence="3" id="KW-0677">Repeat</keyword>
<dbReference type="InterPro" id="IPR027038">
    <property type="entry name" value="RanGap"/>
</dbReference>
<evidence type="ECO:0000313" key="5">
    <source>
        <dbReference type="Proteomes" id="UP001139648"/>
    </source>
</evidence>
<gene>
    <name evidence="4" type="ORF">HD597_007186</name>
</gene>
<name>A0A9X2GR41_9ACTN</name>
<sequence>MTEWAGIGPVVPRPVDELAPLLAWLRTGRQVGERTDFPSGTAMPDGRLDLCKQALGPDGARAVVSALRPHGPVRHLLLGTDGLGDAGAADATEGAIGAGVETVYLGCNGIGAAGACRIADQLIASPGVVRGLWLKRNPLGGEGGRVAGRLMSQGTGLATLDLVQTGLDAAAALADGVESAAARGDRIGRLYLGGNPLGAEQAARIVRTGAVDELYVSAAGLGDAGARLLARALRAAPPGLTHLSLAGNGIGPQPLVELVAAAVAAGVTLLDLGRVRAAGALGAPGNRLDEPATSAIANLLSSTPHRLAHLILRDTGVTSRGALALVAGARRAVSPTRYALGPGIASRAKRELAELAKAVPPLSSHPDVAAIASVHRTRRPR</sequence>
<evidence type="ECO:0000256" key="3">
    <source>
        <dbReference type="ARBA" id="ARBA00022737"/>
    </source>
</evidence>
<dbReference type="InterPro" id="IPR032675">
    <property type="entry name" value="LRR_dom_sf"/>
</dbReference>
<dbReference type="EMBL" id="JAMZEB010000002">
    <property type="protein sequence ID" value="MCP2360166.1"/>
    <property type="molecule type" value="Genomic_DNA"/>
</dbReference>
<keyword evidence="2" id="KW-0433">Leucine-rich repeat</keyword>